<keyword evidence="10" id="KW-1185">Reference proteome</keyword>
<evidence type="ECO:0000256" key="2">
    <source>
        <dbReference type="ARBA" id="ARBA00008193"/>
    </source>
</evidence>
<comment type="caution">
    <text evidence="9">The sequence shown here is derived from an EMBL/GenBank/DDBJ whole genome shotgun (WGS) entry which is preliminary data.</text>
</comment>
<comment type="similarity">
    <text evidence="2">Belongs to the UPF0126 family.</text>
</comment>
<dbReference type="EMBL" id="JBHSAY010000015">
    <property type="protein sequence ID" value="MFC4134043.1"/>
    <property type="molecule type" value="Genomic_DNA"/>
</dbReference>
<feature type="transmembrane region" description="Helical" evidence="7">
    <location>
        <begin position="155"/>
        <end position="177"/>
    </location>
</feature>
<keyword evidence="6 7" id="KW-0472">Membrane</keyword>
<dbReference type="Proteomes" id="UP001595816">
    <property type="component" value="Unassembled WGS sequence"/>
</dbReference>
<protein>
    <submittedName>
        <fullName evidence="9">Trimeric intracellular cation channel family protein</fullName>
    </submittedName>
</protein>
<feature type="transmembrane region" description="Helical" evidence="7">
    <location>
        <begin position="122"/>
        <end position="143"/>
    </location>
</feature>
<evidence type="ECO:0000256" key="3">
    <source>
        <dbReference type="ARBA" id="ARBA00022475"/>
    </source>
</evidence>
<feature type="transmembrane region" description="Helical" evidence="7">
    <location>
        <begin position="75"/>
        <end position="92"/>
    </location>
</feature>
<keyword evidence="3" id="KW-1003">Cell membrane</keyword>
<gene>
    <name evidence="9" type="ORF">ACFOZ4_25820</name>
</gene>
<evidence type="ECO:0000256" key="6">
    <source>
        <dbReference type="ARBA" id="ARBA00023136"/>
    </source>
</evidence>
<dbReference type="RefSeq" id="WP_253761764.1">
    <property type="nucleotide sequence ID" value="NZ_JAMZDZ010000001.1"/>
</dbReference>
<dbReference type="Pfam" id="PF03458">
    <property type="entry name" value="Gly_transporter"/>
    <property type="match status" value="2"/>
</dbReference>
<keyword evidence="4 7" id="KW-0812">Transmembrane</keyword>
<evidence type="ECO:0000256" key="5">
    <source>
        <dbReference type="ARBA" id="ARBA00022989"/>
    </source>
</evidence>
<feature type="domain" description="Glycine transporter" evidence="8">
    <location>
        <begin position="102"/>
        <end position="175"/>
    </location>
</feature>
<feature type="transmembrane region" description="Helical" evidence="7">
    <location>
        <begin position="183"/>
        <end position="204"/>
    </location>
</feature>
<feature type="transmembrane region" description="Helical" evidence="7">
    <location>
        <begin position="99"/>
        <end position="116"/>
    </location>
</feature>
<dbReference type="PANTHER" id="PTHR30506">
    <property type="entry name" value="INNER MEMBRANE PROTEIN"/>
    <property type="match status" value="1"/>
</dbReference>
<dbReference type="PANTHER" id="PTHR30506:SF3">
    <property type="entry name" value="UPF0126 INNER MEMBRANE PROTEIN YADS-RELATED"/>
    <property type="match status" value="1"/>
</dbReference>
<sequence>MSDPVQAVALPHAVDVASVVLGAAQGALFASQVAKERKIDLVGIAMVAIATGLGGGIARDLLLNQVPAALQSNEYVSSALVAAVVAVGLSGAISRLDPLVVAFDALSLGLYLVVGLSKASSLGLGSVPSIFIGILSCTAGGVVRDLLLRTEVAMVTVGSFYAFAAFSGALVYMGLLQVANQGVATWMAVLVTFSVRMLSIWFGWSTPHASALRMERLDASVESMERMARSGVDVILRGGKGFMRSDRTESDGRTSEE</sequence>
<reference evidence="10" key="1">
    <citation type="journal article" date="2019" name="Int. J. Syst. Evol. Microbiol.">
        <title>The Global Catalogue of Microorganisms (GCM) 10K type strain sequencing project: providing services to taxonomists for standard genome sequencing and annotation.</title>
        <authorList>
            <consortium name="The Broad Institute Genomics Platform"/>
            <consortium name="The Broad Institute Genome Sequencing Center for Infectious Disease"/>
            <person name="Wu L."/>
            <person name="Ma J."/>
        </authorList>
    </citation>
    <scope>NUCLEOTIDE SEQUENCE [LARGE SCALE GENOMIC DNA]</scope>
    <source>
        <strain evidence="10">CGMCC 4.7289</strain>
    </source>
</reference>
<evidence type="ECO:0000259" key="8">
    <source>
        <dbReference type="Pfam" id="PF03458"/>
    </source>
</evidence>
<feature type="transmembrane region" description="Helical" evidence="7">
    <location>
        <begin position="42"/>
        <end position="63"/>
    </location>
</feature>
<name>A0ABV8LUL6_9ACTN</name>
<evidence type="ECO:0000256" key="4">
    <source>
        <dbReference type="ARBA" id="ARBA00022692"/>
    </source>
</evidence>
<feature type="domain" description="Glycine transporter" evidence="8">
    <location>
        <begin position="16"/>
        <end position="89"/>
    </location>
</feature>
<evidence type="ECO:0000256" key="1">
    <source>
        <dbReference type="ARBA" id="ARBA00004651"/>
    </source>
</evidence>
<keyword evidence="5 7" id="KW-1133">Transmembrane helix</keyword>
<dbReference type="InterPro" id="IPR005115">
    <property type="entry name" value="Gly_transporter"/>
</dbReference>
<comment type="subcellular location">
    <subcellularLocation>
        <location evidence="1">Cell membrane</location>
        <topology evidence="1">Multi-pass membrane protein</topology>
    </subcellularLocation>
</comment>
<proteinExistence type="inferred from homology"/>
<accession>A0ABV8LUL6</accession>
<evidence type="ECO:0000256" key="7">
    <source>
        <dbReference type="SAM" id="Phobius"/>
    </source>
</evidence>
<evidence type="ECO:0000313" key="9">
    <source>
        <dbReference type="EMBL" id="MFC4134043.1"/>
    </source>
</evidence>
<organism evidence="9 10">
    <name type="scientific">Hamadaea flava</name>
    <dbReference type="NCBI Taxonomy" id="1742688"/>
    <lineage>
        <taxon>Bacteria</taxon>
        <taxon>Bacillati</taxon>
        <taxon>Actinomycetota</taxon>
        <taxon>Actinomycetes</taxon>
        <taxon>Micromonosporales</taxon>
        <taxon>Micromonosporaceae</taxon>
        <taxon>Hamadaea</taxon>
    </lineage>
</organism>
<evidence type="ECO:0000313" key="10">
    <source>
        <dbReference type="Proteomes" id="UP001595816"/>
    </source>
</evidence>